<evidence type="ECO:0000313" key="3">
    <source>
        <dbReference type="Proteomes" id="UP001147695"/>
    </source>
</evidence>
<feature type="compositionally biased region" description="Pro residues" evidence="1">
    <location>
        <begin position="38"/>
        <end position="47"/>
    </location>
</feature>
<feature type="compositionally biased region" description="Low complexity" evidence="1">
    <location>
        <begin position="417"/>
        <end position="436"/>
    </location>
</feature>
<reference evidence="2" key="2">
    <citation type="journal article" date="2023" name="IMA Fungus">
        <title>Comparative genomic study of the Penicillium genus elucidates a diverse pangenome and 15 lateral gene transfer events.</title>
        <authorList>
            <person name="Petersen C."/>
            <person name="Sorensen T."/>
            <person name="Nielsen M.R."/>
            <person name="Sondergaard T.E."/>
            <person name="Sorensen J.L."/>
            <person name="Fitzpatrick D.A."/>
            <person name="Frisvad J.C."/>
            <person name="Nielsen K.L."/>
        </authorList>
    </citation>
    <scope>NUCLEOTIDE SEQUENCE</scope>
    <source>
        <strain evidence="2">IBT 35673</strain>
    </source>
</reference>
<feature type="compositionally biased region" description="Basic and acidic residues" evidence="1">
    <location>
        <begin position="150"/>
        <end position="165"/>
    </location>
</feature>
<feature type="compositionally biased region" description="Low complexity" evidence="1">
    <location>
        <begin position="194"/>
        <end position="206"/>
    </location>
</feature>
<feature type="region of interest" description="Disordered" evidence="1">
    <location>
        <begin position="925"/>
        <end position="947"/>
    </location>
</feature>
<gene>
    <name evidence="2" type="ORF">N7452_006028</name>
</gene>
<feature type="compositionally biased region" description="Low complexity" evidence="1">
    <location>
        <begin position="472"/>
        <end position="489"/>
    </location>
</feature>
<feature type="compositionally biased region" description="Low complexity" evidence="1">
    <location>
        <begin position="275"/>
        <end position="310"/>
    </location>
</feature>
<feature type="compositionally biased region" description="Pro residues" evidence="1">
    <location>
        <begin position="678"/>
        <end position="703"/>
    </location>
</feature>
<feature type="region of interest" description="Disordered" evidence="1">
    <location>
        <begin position="417"/>
        <end position="865"/>
    </location>
</feature>
<dbReference type="Proteomes" id="UP001147695">
    <property type="component" value="Unassembled WGS sequence"/>
</dbReference>
<protein>
    <submittedName>
        <fullName evidence="2">Uncharacterized protein</fullName>
    </submittedName>
</protein>
<proteinExistence type="predicted"/>
<name>A0A9W9QJY0_PENBR</name>
<dbReference type="EMBL" id="JAPZBQ010000003">
    <property type="protein sequence ID" value="KAJ5339300.1"/>
    <property type="molecule type" value="Genomic_DNA"/>
</dbReference>
<reference evidence="2" key="1">
    <citation type="submission" date="2022-12" db="EMBL/GenBank/DDBJ databases">
        <authorList>
            <person name="Petersen C."/>
        </authorList>
    </citation>
    <scope>NUCLEOTIDE SEQUENCE</scope>
    <source>
        <strain evidence="2">IBT 35673</strain>
    </source>
</reference>
<feature type="region of interest" description="Disordered" evidence="1">
    <location>
        <begin position="1"/>
        <end position="236"/>
    </location>
</feature>
<accession>A0A9W9QJY0</accession>
<organism evidence="2 3">
    <name type="scientific">Penicillium brevicompactum</name>
    <dbReference type="NCBI Taxonomy" id="5074"/>
    <lineage>
        <taxon>Eukaryota</taxon>
        <taxon>Fungi</taxon>
        <taxon>Dikarya</taxon>
        <taxon>Ascomycota</taxon>
        <taxon>Pezizomycotina</taxon>
        <taxon>Eurotiomycetes</taxon>
        <taxon>Eurotiomycetidae</taxon>
        <taxon>Eurotiales</taxon>
        <taxon>Aspergillaceae</taxon>
        <taxon>Penicillium</taxon>
    </lineage>
</organism>
<feature type="compositionally biased region" description="Low complexity" evidence="1">
    <location>
        <begin position="733"/>
        <end position="752"/>
    </location>
</feature>
<feature type="compositionally biased region" description="Pro residues" evidence="1">
    <location>
        <begin position="508"/>
        <end position="517"/>
    </location>
</feature>
<evidence type="ECO:0000256" key="1">
    <source>
        <dbReference type="SAM" id="MobiDB-lite"/>
    </source>
</evidence>
<dbReference type="AlphaFoldDB" id="A0A9W9QJY0"/>
<evidence type="ECO:0000313" key="2">
    <source>
        <dbReference type="EMBL" id="KAJ5339300.1"/>
    </source>
</evidence>
<comment type="caution">
    <text evidence="2">The sequence shown here is derived from an EMBL/GenBank/DDBJ whole genome shotgun (WGS) entry which is preliminary data.</text>
</comment>
<feature type="compositionally biased region" description="Basic and acidic residues" evidence="1">
    <location>
        <begin position="438"/>
        <end position="447"/>
    </location>
</feature>
<feature type="compositionally biased region" description="Polar residues" evidence="1">
    <location>
        <begin position="311"/>
        <end position="326"/>
    </location>
</feature>
<feature type="compositionally biased region" description="Pro residues" evidence="1">
    <location>
        <begin position="92"/>
        <end position="113"/>
    </location>
</feature>
<feature type="compositionally biased region" description="Basic and acidic residues" evidence="1">
    <location>
        <begin position="128"/>
        <end position="138"/>
    </location>
</feature>
<feature type="compositionally biased region" description="Polar residues" evidence="1">
    <location>
        <begin position="836"/>
        <end position="846"/>
    </location>
</feature>
<feature type="region of interest" description="Disordered" evidence="1">
    <location>
        <begin position="257"/>
        <end position="402"/>
    </location>
</feature>
<feature type="compositionally biased region" description="Polar residues" evidence="1">
    <location>
        <begin position="341"/>
        <end position="359"/>
    </location>
</feature>
<sequence length="984" mass="106130">MHHWDSPNDCAVAPSPIVRTYRPDPPSKRKSPNMPSKTAPPPGPLSPRPRGDSGPRHQARSAGTAERPGRNESLVDLVRFFQTQNMTAQIMAPPPQPETPSKPEPQHQPPSPPDTTTALPVALSPPETKIDIKPELKPFHRRLLQFAQRPKKETSTRSKKEEQQRQIEALTREGYLIPPALTKGSKTQKEANQSKESLSLSVSRSLSKSKRDVENIGQPWLQAKADGRNRPTQGSGRLAALDLDDFGSMVDVAVSLTPDFDDSVPPPYQPTDNGPSQSSSSLIPVPSSAGGSSPPRSIRPPSSIASTSRSYRNVSIDEQIQRTSVPAESDARDASQDASSNPKINHASSSVKDSTSTPRASCDSLRRDQSDSSSVRNVTPSQPTLKLFPDVAPPRKSSMAAWRASVVPRNQIVNNLAASATSNVSSPNSQSKPPSNKVDSEPPRKSSDVFTDTPATAPEPQCAGADEPKPDTATPAASEKATEESSSPSQVKSRRTSLSMGALKAFPLPAPTRPLPSLPEIERSPSAPPESGARSIRSTRSGPGPSNLHSSSSAVPDTEETESVIDSPRTLDSRPATALGSIGAGGSLADDEESLFAPSISDHSKSAPGLCAPRGRASSVRIPRMQELPETPDQDKGQPLADSPVLGHGTPTKPNGKRAVPELRINPKVARENLPFGLPSPPPTGSLPAAPPPQHPPPPPPPGRKIAQRNVTAPHPGKLSSMKSRDAPTGPGSYRNSMISRSDSSRSSLRNESFPDSGENHHESRPESPIASSDDEVIGSKKGKNPSHREPTKHQRVQTVRREHDAADAQQPSSRSRLRFPQPSRSIPHSRSSHSLDQPSSQPKHSQQTHRSRESHGRQRAPQTDHYLEDRVANLERQNQMLQAALMAALNASGKNPLEGLNIDPNMTPSFQNAPYVNQYTSRHSRRDSWVSSSRSSEHSGYDANSCQDGRANVKHFDHMIEDIETGWMSDKSSLSGARIVHRR</sequence>
<feature type="compositionally biased region" description="Low complexity" evidence="1">
    <location>
        <begin position="823"/>
        <end position="835"/>
    </location>
</feature>